<comment type="caution">
    <text evidence="2">The sequence shown here is derived from an EMBL/GenBank/DDBJ whole genome shotgun (WGS) entry which is preliminary data.</text>
</comment>
<evidence type="ECO:0000313" key="3">
    <source>
        <dbReference type="Proteomes" id="UP001374584"/>
    </source>
</evidence>
<keyword evidence="1" id="KW-1133">Transmembrane helix</keyword>
<keyword evidence="1" id="KW-0812">Transmembrane</keyword>
<proteinExistence type="predicted"/>
<dbReference type="EMBL" id="JAYMYR010000011">
    <property type="protein sequence ID" value="KAK7333285.1"/>
    <property type="molecule type" value="Genomic_DNA"/>
</dbReference>
<feature type="transmembrane region" description="Helical" evidence="1">
    <location>
        <begin position="40"/>
        <end position="59"/>
    </location>
</feature>
<name>A0AAN9LC26_PHACN</name>
<evidence type="ECO:0008006" key="4">
    <source>
        <dbReference type="Google" id="ProtNLM"/>
    </source>
</evidence>
<keyword evidence="3" id="KW-1185">Reference proteome</keyword>
<accession>A0AAN9LC26</accession>
<reference evidence="2 3" key="1">
    <citation type="submission" date="2024-01" db="EMBL/GenBank/DDBJ databases">
        <title>The genomes of 5 underutilized Papilionoideae crops provide insights into root nodulation and disease resistanc.</title>
        <authorList>
            <person name="Jiang F."/>
        </authorList>
    </citation>
    <scope>NUCLEOTIDE SEQUENCE [LARGE SCALE GENOMIC DNA]</scope>
    <source>
        <strain evidence="2">JINMINGXINNONG_FW02</strain>
        <tissue evidence="2">Leaves</tissue>
    </source>
</reference>
<gene>
    <name evidence="2" type="ORF">VNO80_30050</name>
</gene>
<feature type="transmembrane region" description="Helical" evidence="1">
    <location>
        <begin position="96"/>
        <end position="119"/>
    </location>
</feature>
<evidence type="ECO:0000256" key="1">
    <source>
        <dbReference type="SAM" id="Phobius"/>
    </source>
</evidence>
<feature type="transmembrane region" description="Helical" evidence="1">
    <location>
        <begin position="125"/>
        <end position="145"/>
    </location>
</feature>
<feature type="transmembrane region" description="Helical" evidence="1">
    <location>
        <begin position="65"/>
        <end position="84"/>
    </location>
</feature>
<dbReference type="AlphaFoldDB" id="A0AAN9LC26"/>
<dbReference type="Proteomes" id="UP001374584">
    <property type="component" value="Unassembled WGS sequence"/>
</dbReference>
<organism evidence="2 3">
    <name type="scientific">Phaseolus coccineus</name>
    <name type="common">Scarlet runner bean</name>
    <name type="synonym">Phaseolus multiflorus</name>
    <dbReference type="NCBI Taxonomy" id="3886"/>
    <lineage>
        <taxon>Eukaryota</taxon>
        <taxon>Viridiplantae</taxon>
        <taxon>Streptophyta</taxon>
        <taxon>Embryophyta</taxon>
        <taxon>Tracheophyta</taxon>
        <taxon>Spermatophyta</taxon>
        <taxon>Magnoliopsida</taxon>
        <taxon>eudicotyledons</taxon>
        <taxon>Gunneridae</taxon>
        <taxon>Pentapetalae</taxon>
        <taxon>rosids</taxon>
        <taxon>fabids</taxon>
        <taxon>Fabales</taxon>
        <taxon>Fabaceae</taxon>
        <taxon>Papilionoideae</taxon>
        <taxon>50 kb inversion clade</taxon>
        <taxon>NPAAA clade</taxon>
        <taxon>indigoferoid/millettioid clade</taxon>
        <taxon>Phaseoleae</taxon>
        <taxon>Phaseolus</taxon>
    </lineage>
</organism>
<protein>
    <recommendedName>
        <fullName evidence="4">Transmembrane protein</fullName>
    </recommendedName>
</protein>
<evidence type="ECO:0000313" key="2">
    <source>
        <dbReference type="EMBL" id="KAK7333285.1"/>
    </source>
</evidence>
<sequence length="176" mass="19869">MGTMVTYANSLFVVDPSVSKLQTIIFLAHFNSHLTMKSEIAYLALITFQLTCIGIKYGVSNRDPFHQLTLLLLLLIATFSHVLASVADMTKPITVITFHFSGILGCETLMWILIAQLLWFTVVNILLLLLVKLLFFDFLTQLLLLSFNWITQLLPGTPPNIVEMPNTEPQPQEFQV</sequence>
<keyword evidence="1" id="KW-0472">Membrane</keyword>